<feature type="repeat" description="RPEL" evidence="4">
    <location>
        <begin position="525"/>
        <end position="550"/>
    </location>
</feature>
<comment type="similarity">
    <text evidence="1">Belongs to the phosphatase and actin regulator family.</text>
</comment>
<dbReference type="GO" id="GO:0003779">
    <property type="term" value="F:actin binding"/>
    <property type="evidence" value="ECO:0007669"/>
    <property type="project" value="UniProtKB-KW"/>
</dbReference>
<keyword evidence="7" id="KW-1185">Reference proteome</keyword>
<evidence type="ECO:0000313" key="6">
    <source>
        <dbReference type="EMBL" id="RZF44073.1"/>
    </source>
</evidence>
<feature type="compositionally biased region" description="Acidic residues" evidence="5">
    <location>
        <begin position="310"/>
        <end position="334"/>
    </location>
</feature>
<dbReference type="PROSITE" id="PS51073">
    <property type="entry name" value="RPEL"/>
    <property type="match status" value="3"/>
</dbReference>
<dbReference type="STRING" id="195883.A0A482XED1"/>
<protein>
    <recommendedName>
        <fullName evidence="8">Phosphatase and actin regulator</fullName>
    </recommendedName>
</protein>
<feature type="region of interest" description="Disordered" evidence="5">
    <location>
        <begin position="17"/>
        <end position="36"/>
    </location>
</feature>
<dbReference type="Proteomes" id="UP000291343">
    <property type="component" value="Unassembled WGS sequence"/>
</dbReference>
<dbReference type="Gene3D" id="6.10.140.1750">
    <property type="match status" value="1"/>
</dbReference>
<evidence type="ECO:0008006" key="8">
    <source>
        <dbReference type="Google" id="ProtNLM"/>
    </source>
</evidence>
<evidence type="ECO:0000256" key="2">
    <source>
        <dbReference type="ARBA" id="ARBA00022737"/>
    </source>
</evidence>
<feature type="repeat" description="RPEL" evidence="4">
    <location>
        <begin position="487"/>
        <end position="512"/>
    </location>
</feature>
<name>A0A482XED1_LAOST</name>
<evidence type="ECO:0000256" key="4">
    <source>
        <dbReference type="PROSITE-ProRule" id="PRU00401"/>
    </source>
</evidence>
<dbReference type="Pfam" id="PF02755">
    <property type="entry name" value="RPEL"/>
    <property type="match status" value="3"/>
</dbReference>
<feature type="repeat" description="RPEL" evidence="4">
    <location>
        <begin position="449"/>
        <end position="474"/>
    </location>
</feature>
<dbReference type="InParanoid" id="A0A482XED1"/>
<dbReference type="AlphaFoldDB" id="A0A482XED1"/>
<gene>
    <name evidence="6" type="ORF">LSTR_LSTR014121</name>
</gene>
<reference evidence="6 7" key="1">
    <citation type="journal article" date="2017" name="Gigascience">
        <title>Genome sequence of the small brown planthopper, Laodelphax striatellus.</title>
        <authorList>
            <person name="Zhu J."/>
            <person name="Jiang F."/>
            <person name="Wang X."/>
            <person name="Yang P."/>
            <person name="Bao Y."/>
            <person name="Zhao W."/>
            <person name="Wang W."/>
            <person name="Lu H."/>
            <person name="Wang Q."/>
            <person name="Cui N."/>
            <person name="Li J."/>
            <person name="Chen X."/>
            <person name="Luo L."/>
            <person name="Yu J."/>
            <person name="Kang L."/>
            <person name="Cui F."/>
        </authorList>
    </citation>
    <scope>NUCLEOTIDE SEQUENCE [LARGE SCALE GENOMIC DNA]</scope>
    <source>
        <strain evidence="6">Lst14</strain>
    </source>
</reference>
<dbReference type="SMR" id="A0A482XED1"/>
<feature type="compositionally biased region" description="Pro residues" evidence="5">
    <location>
        <begin position="250"/>
        <end position="267"/>
    </location>
</feature>
<feature type="region of interest" description="Disordered" evidence="5">
    <location>
        <begin position="297"/>
        <end position="436"/>
    </location>
</feature>
<organism evidence="6 7">
    <name type="scientific">Laodelphax striatellus</name>
    <name type="common">Small brown planthopper</name>
    <name type="synonym">Delphax striatella</name>
    <dbReference type="NCBI Taxonomy" id="195883"/>
    <lineage>
        <taxon>Eukaryota</taxon>
        <taxon>Metazoa</taxon>
        <taxon>Ecdysozoa</taxon>
        <taxon>Arthropoda</taxon>
        <taxon>Hexapoda</taxon>
        <taxon>Insecta</taxon>
        <taxon>Pterygota</taxon>
        <taxon>Neoptera</taxon>
        <taxon>Paraneoptera</taxon>
        <taxon>Hemiptera</taxon>
        <taxon>Auchenorrhyncha</taxon>
        <taxon>Fulgoroidea</taxon>
        <taxon>Delphacidae</taxon>
        <taxon>Criomorphinae</taxon>
        <taxon>Laodelphax</taxon>
    </lineage>
</organism>
<dbReference type="Gene3D" id="6.10.140.2130">
    <property type="match status" value="1"/>
</dbReference>
<feature type="compositionally biased region" description="Low complexity" evidence="5">
    <location>
        <begin position="130"/>
        <end position="147"/>
    </location>
</feature>
<dbReference type="SMART" id="SM00707">
    <property type="entry name" value="RPEL"/>
    <property type="match status" value="3"/>
</dbReference>
<dbReference type="PANTHER" id="PTHR12751">
    <property type="entry name" value="PHOSPHATASE AND ACTIN REGULATOR PHACTR"/>
    <property type="match status" value="1"/>
</dbReference>
<keyword evidence="2" id="KW-0677">Repeat</keyword>
<proteinExistence type="inferred from homology"/>
<evidence type="ECO:0000256" key="1">
    <source>
        <dbReference type="ARBA" id="ARBA00009795"/>
    </source>
</evidence>
<dbReference type="PANTHER" id="PTHR12751:SF18">
    <property type="entry name" value="PHOSPHATASE AND ACTIN REGULATOR 1"/>
    <property type="match status" value="1"/>
</dbReference>
<feature type="region of interest" description="Disordered" evidence="5">
    <location>
        <begin position="118"/>
        <end position="282"/>
    </location>
</feature>
<feature type="compositionally biased region" description="Polar residues" evidence="5">
    <location>
        <begin position="201"/>
        <end position="223"/>
    </location>
</feature>
<keyword evidence="3" id="KW-0009">Actin-binding</keyword>
<dbReference type="OrthoDB" id="5563016at2759"/>
<evidence type="ECO:0000256" key="3">
    <source>
        <dbReference type="ARBA" id="ARBA00023203"/>
    </source>
</evidence>
<evidence type="ECO:0000313" key="7">
    <source>
        <dbReference type="Proteomes" id="UP000291343"/>
    </source>
</evidence>
<comment type="caution">
    <text evidence="6">The sequence shown here is derived from an EMBL/GenBank/DDBJ whole genome shotgun (WGS) entry which is preliminary data.</text>
</comment>
<feature type="compositionally biased region" description="Basic and acidic residues" evidence="5">
    <location>
        <begin position="350"/>
        <end position="362"/>
    </location>
</feature>
<feature type="compositionally biased region" description="Basic and acidic residues" evidence="5">
    <location>
        <begin position="161"/>
        <end position="173"/>
    </location>
</feature>
<dbReference type="EMBL" id="QKKF02011427">
    <property type="protein sequence ID" value="RZF44073.1"/>
    <property type="molecule type" value="Genomic_DNA"/>
</dbReference>
<evidence type="ECO:0000256" key="5">
    <source>
        <dbReference type="SAM" id="MobiDB-lite"/>
    </source>
</evidence>
<accession>A0A482XED1</accession>
<dbReference type="GO" id="GO:0030036">
    <property type="term" value="P:actin cytoskeleton organization"/>
    <property type="evidence" value="ECO:0007669"/>
    <property type="project" value="TreeGrafter"/>
</dbReference>
<dbReference type="InterPro" id="IPR004018">
    <property type="entry name" value="RPEL_repeat"/>
</dbReference>
<sequence length="606" mass="67178">MSGVGFLAAVKTFPPRRRCSEKRRPDLSSTAPLPPDVVPSCLPPITPPPAFLPPVTGRRCPRINRMSKEVESKYVDGNPQLLIIIDRTDEAYFLNAVSTVVVEYLQPNSSKVVVQLPTKLKKEKPDAGGSSSTSSPSSHNHNQPQPNGGCVPPSGGGGEGGGDHPHPHPRPERPSSLSAGGPGKLTRRLLCYHGEHFGGSAASSPTRNQQQTITPPSDNQYGSEGSPRLGGVGTPPPPSCDPPLTLSELPEPPIPVSEIGPIPPPPMFSSSEAPTHPPVSNTYSSHKTMPFVNFNEFVSSDGGFGGDKNDYDDDNDCGQEEEEEEEEYDDEEDVDGGRLMHQPDPSIDTSRVEEIPAKEPKFHAMPLKSALKKPPTPTQDAPQQPNLNNTRPVRFGLSLPCTLENKENTRPYSDNDTDGSDSSGDGPILYRDDRDDQENRLAAKIARKDSLALKLALRPDRQELIDRNILQVQSEKEKQESKEAVGARLIGRLSMRPTQEELEERNILKKQSAAEEKKLKEEKKRMLLRKLSFRPTVEELKEKKIIRFNDYIEVTQAHDYDRRADKPWTRLTPKDKAAIRKELNEFKSSEMEVHHDSKHLTRFHRP</sequence>